<comment type="caution">
    <text evidence="1">The sequence shown here is derived from an EMBL/GenBank/DDBJ whole genome shotgun (WGS) entry which is preliminary data.</text>
</comment>
<evidence type="ECO:0000313" key="2">
    <source>
        <dbReference type="Proteomes" id="UP000450000"/>
    </source>
</evidence>
<dbReference type="AlphaFoldDB" id="A0A6N7KY20"/>
<sequence length="96" mass="10441">MAIIVTFDLPGVTQGQYDGVIERLTDGGGFRKPSDLPVPGILTHAAGPTADGWHVTDVWESREAFDRFTEVLMPILVEVGIPTDPPRIFEAHNVVS</sequence>
<evidence type="ECO:0008006" key="3">
    <source>
        <dbReference type="Google" id="ProtNLM"/>
    </source>
</evidence>
<dbReference type="Proteomes" id="UP000450000">
    <property type="component" value="Unassembled WGS sequence"/>
</dbReference>
<reference evidence="1 2" key="1">
    <citation type="submission" date="2019-09" db="EMBL/GenBank/DDBJ databases">
        <title>Genome Sequences of Streptomyces kaniharaensis ATCC 21070.</title>
        <authorList>
            <person name="Zhu W."/>
            <person name="De Crecy-Lagard V."/>
            <person name="Richards N.G."/>
        </authorList>
    </citation>
    <scope>NUCLEOTIDE SEQUENCE [LARGE SCALE GENOMIC DNA]</scope>
    <source>
        <strain evidence="1 2">SF-557</strain>
    </source>
</reference>
<name>A0A6N7KY20_9ACTN</name>
<keyword evidence="2" id="KW-1185">Reference proteome</keyword>
<accession>A0A6N7KY20</accession>
<organism evidence="1 2">
    <name type="scientific">Streptomyces kaniharaensis</name>
    <dbReference type="NCBI Taxonomy" id="212423"/>
    <lineage>
        <taxon>Bacteria</taxon>
        <taxon>Bacillati</taxon>
        <taxon>Actinomycetota</taxon>
        <taxon>Actinomycetes</taxon>
        <taxon>Kitasatosporales</taxon>
        <taxon>Streptomycetaceae</taxon>
        <taxon>Streptomyces</taxon>
    </lineage>
</organism>
<dbReference type="OrthoDB" id="1550900at2"/>
<dbReference type="EMBL" id="WBOF01000001">
    <property type="protein sequence ID" value="MQS15148.1"/>
    <property type="molecule type" value="Genomic_DNA"/>
</dbReference>
<protein>
    <recommendedName>
        <fullName evidence="3">ABM domain-containing protein</fullName>
    </recommendedName>
</protein>
<gene>
    <name evidence="1" type="ORF">F7Q99_23495</name>
</gene>
<evidence type="ECO:0000313" key="1">
    <source>
        <dbReference type="EMBL" id="MQS15148.1"/>
    </source>
</evidence>
<proteinExistence type="predicted"/>
<dbReference type="RefSeq" id="WP_153464524.1">
    <property type="nucleotide sequence ID" value="NZ_WBOF01000001.1"/>
</dbReference>